<dbReference type="PANTHER" id="PTHR22933">
    <property type="entry name" value="FI18007P1-RELATED"/>
    <property type="match status" value="1"/>
</dbReference>
<feature type="region of interest" description="Disordered" evidence="1">
    <location>
        <begin position="355"/>
        <end position="930"/>
    </location>
</feature>
<feature type="compositionally biased region" description="Polar residues" evidence="1">
    <location>
        <begin position="712"/>
        <end position="722"/>
    </location>
</feature>
<reference evidence="3 4" key="1">
    <citation type="journal article" date="2019" name="Sci. Rep.">
        <title>Orb-weaving spider Araneus ventricosus genome elucidates the spidroin gene catalogue.</title>
        <authorList>
            <person name="Kono N."/>
            <person name="Nakamura H."/>
            <person name="Ohtoshi R."/>
            <person name="Moran D.A.P."/>
            <person name="Shinohara A."/>
            <person name="Yoshida Y."/>
            <person name="Fujiwara M."/>
            <person name="Mori M."/>
            <person name="Tomita M."/>
            <person name="Arakawa K."/>
        </authorList>
    </citation>
    <scope>NUCLEOTIDE SEQUENCE [LARGE SCALE GENOMIC DNA]</scope>
</reference>
<dbReference type="GO" id="GO:0008061">
    <property type="term" value="F:chitin binding"/>
    <property type="evidence" value="ECO:0007669"/>
    <property type="project" value="InterPro"/>
</dbReference>
<dbReference type="InterPro" id="IPR036508">
    <property type="entry name" value="Chitin-bd_dom_sf"/>
</dbReference>
<organism evidence="3 4">
    <name type="scientific">Araneus ventricosus</name>
    <name type="common">Orbweaver spider</name>
    <name type="synonym">Epeira ventricosa</name>
    <dbReference type="NCBI Taxonomy" id="182803"/>
    <lineage>
        <taxon>Eukaryota</taxon>
        <taxon>Metazoa</taxon>
        <taxon>Ecdysozoa</taxon>
        <taxon>Arthropoda</taxon>
        <taxon>Chelicerata</taxon>
        <taxon>Arachnida</taxon>
        <taxon>Araneae</taxon>
        <taxon>Araneomorphae</taxon>
        <taxon>Entelegynae</taxon>
        <taxon>Araneoidea</taxon>
        <taxon>Araneidae</taxon>
        <taxon>Araneus</taxon>
    </lineage>
</organism>
<evidence type="ECO:0000313" key="4">
    <source>
        <dbReference type="Proteomes" id="UP000499080"/>
    </source>
</evidence>
<protein>
    <recommendedName>
        <fullName evidence="2">Chitin-binding type-2 domain-containing protein</fullName>
    </recommendedName>
</protein>
<name>A0A4Y2HCA8_ARAVE</name>
<feature type="compositionally biased region" description="Polar residues" evidence="1">
    <location>
        <begin position="286"/>
        <end position="309"/>
    </location>
</feature>
<evidence type="ECO:0000259" key="2">
    <source>
        <dbReference type="PROSITE" id="PS50940"/>
    </source>
</evidence>
<proteinExistence type="predicted"/>
<feature type="compositionally biased region" description="Polar residues" evidence="1">
    <location>
        <begin position="444"/>
        <end position="454"/>
    </location>
</feature>
<feature type="region of interest" description="Disordered" evidence="1">
    <location>
        <begin position="238"/>
        <end position="313"/>
    </location>
</feature>
<dbReference type="EMBL" id="BGPR01001841">
    <property type="protein sequence ID" value="GBM62926.1"/>
    <property type="molecule type" value="Genomic_DNA"/>
</dbReference>
<evidence type="ECO:0000313" key="3">
    <source>
        <dbReference type="EMBL" id="GBM62926.1"/>
    </source>
</evidence>
<feature type="compositionally biased region" description="Low complexity" evidence="1">
    <location>
        <begin position="788"/>
        <end position="797"/>
    </location>
</feature>
<keyword evidence="4" id="KW-1185">Reference proteome</keyword>
<sequence>MIQITTAFLRSAQLQEPPAQWPTSEAHVQFCRQQAVYPIAKLLRPAFGNHKTLIISLDESKPEDTDAVISDLNLEEQAALPVYRTNAPQYSSSALQPLPAHKQLGYILVTPENIERLKNVDGVIVDKPKYLTYPSGPSSAESYDSPRNPSPEYSYKLQYPLSPSSETGDHHYTPRRNKYPERPAPPLTPVSLNRTFSENTNDERPVSSTYNSPGPSQYGSYNSGEYAKPVHSSGGVGNGYGNLKYEENDYSSPLSPYETPRETPSHQQFPTQGEPDPYSKPYAGSSRENYPSESYPSKPTTQNSYSSPQELPYDPKFDAYTSLYSPKPRAPPKFKYYTSLKTANDYPITYGSEAYSTKPYGDTPKIDLSKQSLSSYGRPASEPYISPKDTYNIKGNPVSYISHNDPTYGTRATPVSHTVPYSNIRTSKPTYESGDYVSKEDPYTRTNVHNSNYESEPYSGKRPAYEVPSSYQTDVNPKLSYDKVRSTSSEVPHPRHTPYDYQSSVGDTQSPELPYVTEKYRGKPVSALPGKTPKQASSYDSSSYDNYGSRKYPVAYDTPSSIEDKSYDPSAILDKPHSSYQGPSEINRPIITRFYNTPSHSAEKTSSYTSKYPETAHNDDLPKSSYYGSAKPSKYSNDDADSPVDASYYNSPLKSDSPVNKSPYYDSPHGHETSSEIRDKHSVRKNYKPSRPAPLYDEYDQPRHPPLPRDPNGSSEKYSSYENVEKSPIRNYGKSSPESSYPSTYRPASYKTSYTDDQNGKYYPSSVESGKSHYSGPASKEYDDEPAIYTKTITKTYSKPHVTSDDASYYEDRSPESQYNKPNINDSPVRDYSNSNDKAYSYSPNPNSYSKPYSYSDPTGSSEEHSYANPSEKNEKKFASYPENDAPESSYTYSAEKQRPKRVEGVVYRSRKTYPDLPSPRRQKSYLPYKSYNPKTAPAFDYKVYESAPDKNLTKSPRKSSIRLKYKPVKKDFSQESIKDTPAYDNSYEDTGFSNIPGEPGKDFPILKAMPYTHFSCENRAPGFYADTQHRCQVYYQCSDKGRIQSFLCPNGTIFNQETFVCEWWHNVDCSKSEKHFAKNNDLYKPNLPSPRDHVETEKYPPSGRTRAYEEYPASDEYSDDYRRDESSKRHRKRRLSRSEVIYNTPSP</sequence>
<dbReference type="PANTHER" id="PTHR22933:SF43">
    <property type="entry name" value="LP10131P"/>
    <property type="match status" value="1"/>
</dbReference>
<evidence type="ECO:0000256" key="1">
    <source>
        <dbReference type="SAM" id="MobiDB-lite"/>
    </source>
</evidence>
<dbReference type="Proteomes" id="UP000499080">
    <property type="component" value="Unassembled WGS sequence"/>
</dbReference>
<accession>A0A4Y2HCA8</accession>
<dbReference type="GO" id="GO:0005576">
    <property type="term" value="C:extracellular region"/>
    <property type="evidence" value="ECO:0007669"/>
    <property type="project" value="InterPro"/>
</dbReference>
<feature type="compositionally biased region" description="Low complexity" evidence="1">
    <location>
        <begin position="840"/>
        <end position="856"/>
    </location>
</feature>
<feature type="region of interest" description="Disordered" evidence="1">
    <location>
        <begin position="128"/>
        <end position="226"/>
    </location>
</feature>
<dbReference type="PROSITE" id="PS50940">
    <property type="entry name" value="CHIT_BIND_II"/>
    <property type="match status" value="1"/>
</dbReference>
<feature type="compositionally biased region" description="Polar residues" evidence="1">
    <location>
        <begin position="816"/>
        <end position="838"/>
    </location>
</feature>
<dbReference type="Gene3D" id="2.170.140.10">
    <property type="entry name" value="Chitin binding domain"/>
    <property type="match status" value="1"/>
</dbReference>
<feature type="compositionally biased region" description="Polar residues" evidence="1">
    <location>
        <begin position="190"/>
        <end position="199"/>
    </location>
</feature>
<feature type="compositionally biased region" description="Polar residues" evidence="1">
    <location>
        <begin position="413"/>
        <end position="430"/>
    </location>
</feature>
<feature type="compositionally biased region" description="Polar residues" evidence="1">
    <location>
        <begin position="648"/>
        <end position="660"/>
    </location>
</feature>
<dbReference type="Pfam" id="PF01607">
    <property type="entry name" value="CBM_14"/>
    <property type="match status" value="1"/>
</dbReference>
<comment type="caution">
    <text evidence="3">The sequence shown here is derived from an EMBL/GenBank/DDBJ whole genome shotgun (WGS) entry which is preliminary data.</text>
</comment>
<feature type="compositionally biased region" description="Basic and acidic residues" evidence="1">
    <location>
        <begin position="862"/>
        <end position="878"/>
    </location>
</feature>
<feature type="compositionally biased region" description="Basic and acidic residues" evidence="1">
    <location>
        <begin position="668"/>
        <end position="680"/>
    </location>
</feature>
<feature type="domain" description="Chitin-binding type-2" evidence="2">
    <location>
        <begin position="1014"/>
        <end position="1072"/>
    </location>
</feature>
<feature type="compositionally biased region" description="Polar residues" evidence="1">
    <location>
        <begin position="594"/>
        <end position="612"/>
    </location>
</feature>
<dbReference type="InterPro" id="IPR052976">
    <property type="entry name" value="Scoloptoxin-like"/>
</dbReference>
<feature type="compositionally biased region" description="Polar residues" evidence="1">
    <location>
        <begin position="206"/>
        <end position="223"/>
    </location>
</feature>
<dbReference type="SMART" id="SM00494">
    <property type="entry name" value="ChtBD2"/>
    <property type="match status" value="1"/>
</dbReference>
<gene>
    <name evidence="3" type="ORF">AVEN_22333_1</name>
</gene>
<dbReference type="AlphaFoldDB" id="A0A4Y2HCA8"/>
<dbReference type="OrthoDB" id="6428908at2759"/>
<dbReference type="InterPro" id="IPR002557">
    <property type="entry name" value="Chitin-bd_dom"/>
</dbReference>
<dbReference type="SUPFAM" id="SSF57625">
    <property type="entry name" value="Invertebrate chitin-binding proteins"/>
    <property type="match status" value="1"/>
</dbReference>
<feature type="region of interest" description="Disordered" evidence="1">
    <location>
        <begin position="1081"/>
        <end position="1148"/>
    </location>
</feature>
<feature type="compositionally biased region" description="Polar residues" evidence="1">
    <location>
        <begin position="733"/>
        <end position="743"/>
    </location>
</feature>
<feature type="compositionally biased region" description="Polar residues" evidence="1">
    <location>
        <begin position="135"/>
        <end position="147"/>
    </location>
</feature>
<feature type="compositionally biased region" description="Polar residues" evidence="1">
    <location>
        <begin position="500"/>
        <end position="511"/>
    </location>
</feature>